<dbReference type="Proteomes" id="UP000234474">
    <property type="component" value="Unassembled WGS sequence"/>
</dbReference>
<dbReference type="AlphaFoldDB" id="A0A2I1BX12"/>
<evidence type="ECO:0000313" key="1">
    <source>
        <dbReference type="EMBL" id="PKX89923.1"/>
    </source>
</evidence>
<comment type="caution">
    <text evidence="1">The sequence shown here is derived from an EMBL/GenBank/DDBJ whole genome shotgun (WGS) entry which is preliminary data.</text>
</comment>
<dbReference type="RefSeq" id="XP_024678518.1">
    <property type="nucleotide sequence ID" value="XM_024822778.1"/>
</dbReference>
<dbReference type="VEuPathDB" id="FungiDB:P174DRAFT_377763"/>
<keyword evidence="2" id="KW-1185">Reference proteome</keyword>
<gene>
    <name evidence="1" type="ORF">P174DRAFT_377763</name>
</gene>
<organism evidence="1 2">
    <name type="scientific">Aspergillus novofumigatus (strain IBT 16806)</name>
    <dbReference type="NCBI Taxonomy" id="1392255"/>
    <lineage>
        <taxon>Eukaryota</taxon>
        <taxon>Fungi</taxon>
        <taxon>Dikarya</taxon>
        <taxon>Ascomycota</taxon>
        <taxon>Pezizomycotina</taxon>
        <taxon>Eurotiomycetes</taxon>
        <taxon>Eurotiomycetidae</taxon>
        <taxon>Eurotiales</taxon>
        <taxon>Aspergillaceae</taxon>
        <taxon>Aspergillus</taxon>
        <taxon>Aspergillus subgen. Fumigati</taxon>
    </lineage>
</organism>
<sequence length="173" mass="20065">MKKHHFSSLHSCHRCSAEYFLPLKEWVKKCAISGKPEVAKEASQTYLASIKKTLKNGLMVRKDSIKICPHGALRMIREEAPQECKKSQDMADGAWFKNVTVVYNILKWFNVETAHQILFDKGDNFLYNGPLLVFKDEDFTCLQNAEAVVQLIWEDHRTVESVVCLIRLDQWDY</sequence>
<protein>
    <submittedName>
        <fullName evidence="1">Uncharacterized protein</fullName>
    </submittedName>
</protein>
<evidence type="ECO:0000313" key="2">
    <source>
        <dbReference type="Proteomes" id="UP000234474"/>
    </source>
</evidence>
<name>A0A2I1BX12_ASPN1</name>
<proteinExistence type="predicted"/>
<accession>A0A2I1BX12</accession>
<dbReference type="EMBL" id="MSZS01000008">
    <property type="protein sequence ID" value="PKX89923.1"/>
    <property type="molecule type" value="Genomic_DNA"/>
</dbReference>
<dbReference type="GeneID" id="36530104"/>
<dbReference type="OrthoDB" id="4433547at2759"/>
<reference evidence="2" key="1">
    <citation type="journal article" date="2018" name="Proc. Natl. Acad. Sci. U.S.A.">
        <title>Linking secondary metabolites to gene clusters through genome sequencing of six diverse Aspergillus species.</title>
        <authorList>
            <person name="Kaerboelling I."/>
            <person name="Vesth T.C."/>
            <person name="Frisvad J.C."/>
            <person name="Nybo J.L."/>
            <person name="Theobald S."/>
            <person name="Kuo A."/>
            <person name="Bowyer P."/>
            <person name="Matsuda Y."/>
            <person name="Mondo S."/>
            <person name="Lyhne E.K."/>
            <person name="Kogle M.E."/>
            <person name="Clum A."/>
            <person name="Lipzen A."/>
            <person name="Salamov A."/>
            <person name="Ngan C.Y."/>
            <person name="Daum C."/>
            <person name="Chiniquy J."/>
            <person name="Barry K."/>
            <person name="LaButti K."/>
            <person name="Haridas S."/>
            <person name="Simmons B.A."/>
            <person name="Magnuson J.K."/>
            <person name="Mortensen U.H."/>
            <person name="Larsen T.O."/>
            <person name="Grigoriev I.V."/>
            <person name="Baker S.E."/>
            <person name="Andersen M.R."/>
        </authorList>
    </citation>
    <scope>NUCLEOTIDE SEQUENCE [LARGE SCALE GENOMIC DNA]</scope>
    <source>
        <strain evidence="2">IBT 16806</strain>
    </source>
</reference>